<keyword evidence="14" id="KW-1185">Reference proteome</keyword>
<feature type="binding site" evidence="9">
    <location>
        <position position="41"/>
    </location>
    <ligand>
        <name>ATP</name>
        <dbReference type="ChEBI" id="CHEBI:30616"/>
    </ligand>
</feature>
<evidence type="ECO:0000256" key="2">
    <source>
        <dbReference type="ARBA" id="ARBA00022527"/>
    </source>
</evidence>
<keyword evidence="4 9" id="KW-0547">Nucleotide-binding</keyword>
<keyword evidence="11" id="KW-1133">Transmembrane helix</keyword>
<keyword evidence="11" id="KW-0812">Transmembrane</keyword>
<dbReference type="PROSITE" id="PS00108">
    <property type="entry name" value="PROTEIN_KINASE_ST"/>
    <property type="match status" value="1"/>
</dbReference>
<evidence type="ECO:0000256" key="3">
    <source>
        <dbReference type="ARBA" id="ARBA00022679"/>
    </source>
</evidence>
<keyword evidence="2" id="KW-0723">Serine/threonine-protein kinase</keyword>
<evidence type="ECO:0000256" key="10">
    <source>
        <dbReference type="SAM" id="MobiDB-lite"/>
    </source>
</evidence>
<dbReference type="GO" id="GO:0106310">
    <property type="term" value="F:protein serine kinase activity"/>
    <property type="evidence" value="ECO:0007669"/>
    <property type="project" value="RHEA"/>
</dbReference>
<feature type="region of interest" description="Disordered" evidence="10">
    <location>
        <begin position="348"/>
        <end position="424"/>
    </location>
</feature>
<dbReference type="InterPro" id="IPR011009">
    <property type="entry name" value="Kinase-like_dom_sf"/>
</dbReference>
<evidence type="ECO:0000256" key="1">
    <source>
        <dbReference type="ARBA" id="ARBA00012513"/>
    </source>
</evidence>
<evidence type="ECO:0000259" key="12">
    <source>
        <dbReference type="PROSITE" id="PS50011"/>
    </source>
</evidence>
<evidence type="ECO:0000256" key="6">
    <source>
        <dbReference type="ARBA" id="ARBA00022840"/>
    </source>
</evidence>
<comment type="catalytic activity">
    <reaction evidence="8">
        <text>L-seryl-[protein] + ATP = O-phospho-L-seryl-[protein] + ADP + H(+)</text>
        <dbReference type="Rhea" id="RHEA:17989"/>
        <dbReference type="Rhea" id="RHEA-COMP:9863"/>
        <dbReference type="Rhea" id="RHEA-COMP:11604"/>
        <dbReference type="ChEBI" id="CHEBI:15378"/>
        <dbReference type="ChEBI" id="CHEBI:29999"/>
        <dbReference type="ChEBI" id="CHEBI:30616"/>
        <dbReference type="ChEBI" id="CHEBI:83421"/>
        <dbReference type="ChEBI" id="CHEBI:456216"/>
        <dbReference type="EC" id="2.7.11.1"/>
    </reaction>
</comment>
<keyword evidence="6 9" id="KW-0067">ATP-binding</keyword>
<dbReference type="RefSeq" id="WP_110985444.1">
    <property type="nucleotide sequence ID" value="NZ_CAWNWM010000003.1"/>
</dbReference>
<feature type="compositionally biased region" description="Basic and acidic residues" evidence="10">
    <location>
        <begin position="404"/>
        <end position="424"/>
    </location>
</feature>
<accession>A0A2W1JL80</accession>
<dbReference type="PROSITE" id="PS00107">
    <property type="entry name" value="PROTEIN_KINASE_ATP"/>
    <property type="match status" value="1"/>
</dbReference>
<feature type="domain" description="Protein kinase" evidence="12">
    <location>
        <begin position="10"/>
        <end position="272"/>
    </location>
</feature>
<sequence>MSLKVLNNRYRLLRVLGQGGFGKTYLTEDTHLPSKSYCVIKELQPISGSKTAQNLVQERFKREASVLENLGQKHSQIPTLYAFFSERGMFYLVQEWVEGKTLTQKLQSEGLMKEKYIRNLTINILNIVDYIHSEGIIHRDIKPDNIIIRENDNKPILIDFGAVKEIMGIHLNTHGSINSSVRIGTPGFLPPEQAIGRPIPSSDLYSLGLTAIYLLSGKLPHDFPTDSSTGDILWQAHCPKLSPWLTSILDKAIKNHPPQRFASAQKMKNALQSKTTSISSLDANGSANGSNTVIQGTTSKRRLRSSPFFRGVFLGFGVLITLGSILVVSSPSLRLKFQEFFLPPPLPGNGDLAPNSDPPKDLPEQEVGLNQSGTPEPTTSENKPQAEVVGRGNLVNQENGVSERTAEQRRIEQEKAAAEQRRIEQERAAEQRRIEQEKEKREAEGRNYCIITITSGLVSLHSEPDPFSQEIIIVKPNDYYVISTTLRKTPISERRWLKIESGGRQGWIPDDSFTIDSKSEACS</sequence>
<reference evidence="13 14" key="1">
    <citation type="journal article" date="2018" name="Sci. Rep.">
        <title>A novel species of the marine cyanobacterium Acaryochloris with a unique pigment content and lifestyle.</title>
        <authorList>
            <person name="Partensky F."/>
            <person name="Six C."/>
            <person name="Ratin M."/>
            <person name="Garczarek L."/>
            <person name="Vaulot D."/>
            <person name="Probert I."/>
            <person name="Calteau A."/>
            <person name="Gourvil P."/>
            <person name="Marie D."/>
            <person name="Grebert T."/>
            <person name="Bouchier C."/>
            <person name="Le Panse S."/>
            <person name="Gachenot M."/>
            <person name="Rodriguez F."/>
            <person name="Garrido J.L."/>
        </authorList>
    </citation>
    <scope>NUCLEOTIDE SEQUENCE [LARGE SCALE GENOMIC DNA]</scope>
    <source>
        <strain evidence="13 14">RCC1774</strain>
    </source>
</reference>
<evidence type="ECO:0000256" key="4">
    <source>
        <dbReference type="ARBA" id="ARBA00022741"/>
    </source>
</evidence>
<dbReference type="PANTHER" id="PTHR24363:SF0">
    <property type="entry name" value="SERINE_THREONINE KINASE LIKE DOMAIN CONTAINING 1"/>
    <property type="match status" value="1"/>
</dbReference>
<evidence type="ECO:0000313" key="13">
    <source>
        <dbReference type="EMBL" id="PZD74119.1"/>
    </source>
</evidence>
<dbReference type="PANTHER" id="PTHR24363">
    <property type="entry name" value="SERINE/THREONINE PROTEIN KINASE"/>
    <property type="match status" value="1"/>
</dbReference>
<dbReference type="GO" id="GO:0004674">
    <property type="term" value="F:protein serine/threonine kinase activity"/>
    <property type="evidence" value="ECO:0007669"/>
    <property type="project" value="UniProtKB-KW"/>
</dbReference>
<keyword evidence="11" id="KW-0472">Membrane</keyword>
<dbReference type="InterPro" id="IPR000719">
    <property type="entry name" value="Prot_kinase_dom"/>
</dbReference>
<dbReference type="PROSITE" id="PS50011">
    <property type="entry name" value="PROTEIN_KINASE_DOM"/>
    <property type="match status" value="1"/>
</dbReference>
<evidence type="ECO:0000256" key="5">
    <source>
        <dbReference type="ARBA" id="ARBA00022777"/>
    </source>
</evidence>
<dbReference type="SMART" id="SM00220">
    <property type="entry name" value="S_TKc"/>
    <property type="match status" value="1"/>
</dbReference>
<keyword evidence="5 13" id="KW-0418">Kinase</keyword>
<evidence type="ECO:0000256" key="11">
    <source>
        <dbReference type="SAM" id="Phobius"/>
    </source>
</evidence>
<evidence type="ECO:0000313" key="14">
    <source>
        <dbReference type="Proteomes" id="UP000248857"/>
    </source>
</evidence>
<proteinExistence type="predicted"/>
<dbReference type="InterPro" id="IPR017441">
    <property type="entry name" value="Protein_kinase_ATP_BS"/>
</dbReference>
<dbReference type="Gene3D" id="1.10.510.10">
    <property type="entry name" value="Transferase(Phosphotransferase) domain 1"/>
    <property type="match status" value="1"/>
</dbReference>
<dbReference type="CDD" id="cd14014">
    <property type="entry name" value="STKc_PknB_like"/>
    <property type="match status" value="1"/>
</dbReference>
<comment type="catalytic activity">
    <reaction evidence="7">
        <text>L-threonyl-[protein] + ATP = O-phospho-L-threonyl-[protein] + ADP + H(+)</text>
        <dbReference type="Rhea" id="RHEA:46608"/>
        <dbReference type="Rhea" id="RHEA-COMP:11060"/>
        <dbReference type="Rhea" id="RHEA-COMP:11605"/>
        <dbReference type="ChEBI" id="CHEBI:15378"/>
        <dbReference type="ChEBI" id="CHEBI:30013"/>
        <dbReference type="ChEBI" id="CHEBI:30616"/>
        <dbReference type="ChEBI" id="CHEBI:61977"/>
        <dbReference type="ChEBI" id="CHEBI:456216"/>
        <dbReference type="EC" id="2.7.11.1"/>
    </reaction>
</comment>
<gene>
    <name evidence="13" type="primary">spkC_2</name>
    <name evidence="13" type="ORF">C1752_01492</name>
</gene>
<name>A0A2W1JL80_9CYAN</name>
<dbReference type="GO" id="GO:0005524">
    <property type="term" value="F:ATP binding"/>
    <property type="evidence" value="ECO:0007669"/>
    <property type="project" value="UniProtKB-UniRule"/>
</dbReference>
<evidence type="ECO:0000256" key="9">
    <source>
        <dbReference type="PROSITE-ProRule" id="PRU10141"/>
    </source>
</evidence>
<dbReference type="OrthoDB" id="428678at2"/>
<feature type="compositionally biased region" description="Polar residues" evidence="10">
    <location>
        <begin position="368"/>
        <end position="383"/>
    </location>
</feature>
<dbReference type="EMBL" id="PQWO01000003">
    <property type="protein sequence ID" value="PZD74119.1"/>
    <property type="molecule type" value="Genomic_DNA"/>
</dbReference>
<dbReference type="Proteomes" id="UP000248857">
    <property type="component" value="Unassembled WGS sequence"/>
</dbReference>
<feature type="transmembrane region" description="Helical" evidence="11">
    <location>
        <begin position="308"/>
        <end position="328"/>
    </location>
</feature>
<dbReference type="SUPFAM" id="SSF56112">
    <property type="entry name" value="Protein kinase-like (PK-like)"/>
    <property type="match status" value="1"/>
</dbReference>
<evidence type="ECO:0000256" key="7">
    <source>
        <dbReference type="ARBA" id="ARBA00047899"/>
    </source>
</evidence>
<protein>
    <recommendedName>
        <fullName evidence="1">non-specific serine/threonine protein kinase</fullName>
        <ecNumber evidence="1">2.7.11.1</ecNumber>
    </recommendedName>
</protein>
<organism evidence="13 14">
    <name type="scientific">Acaryochloris thomasi RCC1774</name>
    <dbReference type="NCBI Taxonomy" id="1764569"/>
    <lineage>
        <taxon>Bacteria</taxon>
        <taxon>Bacillati</taxon>
        <taxon>Cyanobacteriota</taxon>
        <taxon>Cyanophyceae</taxon>
        <taxon>Acaryochloridales</taxon>
        <taxon>Acaryochloridaceae</taxon>
        <taxon>Acaryochloris</taxon>
        <taxon>Acaryochloris thomasi</taxon>
    </lineage>
</organism>
<dbReference type="AlphaFoldDB" id="A0A2W1JL80"/>
<dbReference type="EC" id="2.7.11.1" evidence="1"/>
<dbReference type="Pfam" id="PF00069">
    <property type="entry name" value="Pkinase"/>
    <property type="match status" value="1"/>
</dbReference>
<evidence type="ECO:0000256" key="8">
    <source>
        <dbReference type="ARBA" id="ARBA00048679"/>
    </source>
</evidence>
<keyword evidence="3 13" id="KW-0808">Transferase</keyword>
<comment type="caution">
    <text evidence="13">The sequence shown here is derived from an EMBL/GenBank/DDBJ whole genome shotgun (WGS) entry which is preliminary data.</text>
</comment>
<dbReference type="InterPro" id="IPR008271">
    <property type="entry name" value="Ser/Thr_kinase_AS"/>
</dbReference>
<feature type="region of interest" description="Disordered" evidence="10">
    <location>
        <begin position="273"/>
        <end position="293"/>
    </location>
</feature>